<dbReference type="PANTHER" id="PTHR46504:SF2">
    <property type="entry name" value="TRNASE Z TRZ1"/>
    <property type="match status" value="1"/>
</dbReference>
<dbReference type="PANTHER" id="PTHR46504">
    <property type="entry name" value="TRNASE Z TRZ1"/>
    <property type="match status" value="1"/>
</dbReference>
<dbReference type="AlphaFoldDB" id="A0ABD3V7Z1"/>
<evidence type="ECO:0008006" key="3">
    <source>
        <dbReference type="Google" id="ProtNLM"/>
    </source>
</evidence>
<dbReference type="SUPFAM" id="SSF56281">
    <property type="entry name" value="Metallo-hydrolase/oxidoreductase"/>
    <property type="match status" value="1"/>
</dbReference>
<keyword evidence="2" id="KW-1185">Reference proteome</keyword>
<name>A0ABD3V7Z1_SINWO</name>
<reference evidence="1 2" key="1">
    <citation type="submission" date="2024-11" db="EMBL/GenBank/DDBJ databases">
        <title>Chromosome-level genome assembly of the freshwater bivalve Anodonta woodiana.</title>
        <authorList>
            <person name="Chen X."/>
        </authorList>
    </citation>
    <scope>NUCLEOTIDE SEQUENCE [LARGE SCALE GENOMIC DNA]</scope>
    <source>
        <strain evidence="1">MN2024</strain>
        <tissue evidence="1">Gills</tissue>
    </source>
</reference>
<organism evidence="1 2">
    <name type="scientific">Sinanodonta woodiana</name>
    <name type="common">Chinese pond mussel</name>
    <name type="synonym">Anodonta woodiana</name>
    <dbReference type="NCBI Taxonomy" id="1069815"/>
    <lineage>
        <taxon>Eukaryota</taxon>
        <taxon>Metazoa</taxon>
        <taxon>Spiralia</taxon>
        <taxon>Lophotrochozoa</taxon>
        <taxon>Mollusca</taxon>
        <taxon>Bivalvia</taxon>
        <taxon>Autobranchia</taxon>
        <taxon>Heteroconchia</taxon>
        <taxon>Palaeoheterodonta</taxon>
        <taxon>Unionida</taxon>
        <taxon>Unionoidea</taxon>
        <taxon>Unionidae</taxon>
        <taxon>Unioninae</taxon>
        <taxon>Sinanodonta</taxon>
    </lineage>
</organism>
<dbReference type="Proteomes" id="UP001634394">
    <property type="component" value="Unassembled WGS sequence"/>
</dbReference>
<comment type="caution">
    <text evidence="1">The sequence shown here is derived from an EMBL/GenBank/DDBJ whole genome shotgun (WGS) entry which is preliminary data.</text>
</comment>
<evidence type="ECO:0000313" key="1">
    <source>
        <dbReference type="EMBL" id="KAL3856678.1"/>
    </source>
</evidence>
<evidence type="ECO:0000313" key="2">
    <source>
        <dbReference type="Proteomes" id="UP001634394"/>
    </source>
</evidence>
<protein>
    <recommendedName>
        <fullName evidence="3">Metallo-beta-lactamase domain-containing protein</fullName>
    </recommendedName>
</protein>
<dbReference type="EMBL" id="JBJQND010000013">
    <property type="protein sequence ID" value="KAL3856678.1"/>
    <property type="molecule type" value="Genomic_DNA"/>
</dbReference>
<gene>
    <name evidence="1" type="ORF">ACJMK2_011405</name>
</gene>
<accession>A0ABD3V7Z1</accession>
<dbReference type="InterPro" id="IPR036866">
    <property type="entry name" value="RibonucZ/Hydroxyglut_hydro"/>
</dbReference>
<dbReference type="Gene3D" id="3.60.15.10">
    <property type="entry name" value="Ribonuclease Z/Hydroxyacylglutathione hydrolase-like"/>
    <property type="match status" value="1"/>
</dbReference>
<sequence length="340" mass="39484">MICTRFLFWQPLRGTHTSLSFCVGNQYTGRFHKKLNVKRRWYLDSKHMDKAGWSNLCGYSVYPWSIGGVFTTVVIMKEDLKLAFDMGDCCRQSIPCNHVFISHGHMDHISSIPQHASRRELFGMRKAAYYVPDHLMNLVKKVASTFHQINETDEILDNLDIKSISLQDKIKVARTYFVCPFPTVHRIRSQGYILYRRQKTMKEEYKNLEGPEIGAKVKEGVELYNYSEVPDIAYTGDTTFELFLRSPNPDLLKVKILIVETTYIDEEPGKDMIQQARDRGHIHLAEIIDNAHLFENIEHILLMHFSDKYSESEINDKVFSVLPEPLKKKVLVATRAKSLY</sequence>
<proteinExistence type="predicted"/>